<dbReference type="Gene3D" id="1.10.472.80">
    <property type="entry name" value="Ypt/Rab-GAP domain of gyp1p, domain 3"/>
    <property type="match status" value="1"/>
</dbReference>
<feature type="domain" description="Rab-GAP TBC" evidence="2">
    <location>
        <begin position="478"/>
        <end position="666"/>
    </location>
</feature>
<dbReference type="STRING" id="1054147.F4Q0W8"/>
<dbReference type="OMA" id="GHIWAFC"/>
<sequence>MWINPKPQYSVSPLWVVVLENRFFSILRAKSTDGTLLGKIANLAVHASDSHPLTYRIIYKTKNPQVIAVSESLDLIKAHWVVLENDILPRLDEHDWDIRDQYVISKIIGMATSSEEEEADQNDEKSLVEFKFQFSQMEEKLLTYFRCSLYRDGLTTGKAFITQQSVCYYSANPVQHIILPFARITSINKESTLGLLPNTIKITACIGPDEKTEKKFLFYFLMRDQAYDLLEQLWKLCMDEIYQSLEVDEYSMSSPSPLSASTSTGESSPVLKATKQRLDIEKKNRNFQRFFKLPENEDLLSVHVCWIVRKNTLIGDLYLSANFFCIKYKESFTTKKYTTVIPISKIASIKKTRPFLGFSVFTDTIQIVTVQGREINIRLIHCEEALQTMRRYWQQAPSSPVPLVIPPSSPNHSPVLRPQALQIESIGVGWFSQEPGLKHEKPEELKYKLEKWESYFGKHGSDTSMSITRSLRHLIHIGVPDPYRGHIWAFCSGAGYMWEREKGYYDGLLRDNAGRTSLAVEEIEKDVRRTFAHHPYFKHEGGVDALRRVLTAYSWRNPTIGYCQSMNVVAGIMLLYMQEEAAFWVLCRVCEVFLPDYYVSAMIGSIIDQKIFAQLVENHLPDVYKHLEKVGLPVTILSLPWFMCMFVSYIPFPVATRVVDCFLFEGTTVLFQTGLAILKINKQKILEERDSEVIVEMLRNKTYDIDELIQVTFQDFDIPEDQINELRNAHKFKEIKRKETIQINNAKKEEEQQKANNNNNNNNSDSPANLN</sequence>
<organism evidence="3 4">
    <name type="scientific">Cavenderia fasciculata</name>
    <name type="common">Slime mold</name>
    <name type="synonym">Dictyostelium fasciculatum</name>
    <dbReference type="NCBI Taxonomy" id="261658"/>
    <lineage>
        <taxon>Eukaryota</taxon>
        <taxon>Amoebozoa</taxon>
        <taxon>Evosea</taxon>
        <taxon>Eumycetozoa</taxon>
        <taxon>Dictyostelia</taxon>
        <taxon>Acytosteliales</taxon>
        <taxon>Cavenderiaceae</taxon>
        <taxon>Cavenderia</taxon>
    </lineage>
</organism>
<evidence type="ECO:0000313" key="3">
    <source>
        <dbReference type="EMBL" id="EGG18469.1"/>
    </source>
</evidence>
<dbReference type="InterPro" id="IPR004182">
    <property type="entry name" value="GRAM"/>
</dbReference>
<dbReference type="RefSeq" id="XP_004366373.1">
    <property type="nucleotide sequence ID" value="XM_004366316.1"/>
</dbReference>
<dbReference type="InterPro" id="IPR035969">
    <property type="entry name" value="Rab-GAP_TBC_sf"/>
</dbReference>
<dbReference type="SUPFAM" id="SSF47923">
    <property type="entry name" value="Ypt/Rab-GAP domain of gyp1p"/>
    <property type="match status" value="2"/>
</dbReference>
<dbReference type="KEGG" id="dfa:DFA_03963"/>
<evidence type="ECO:0000313" key="4">
    <source>
        <dbReference type="Proteomes" id="UP000007797"/>
    </source>
</evidence>
<evidence type="ECO:0000256" key="1">
    <source>
        <dbReference type="SAM" id="MobiDB-lite"/>
    </source>
</evidence>
<evidence type="ECO:0000259" key="2">
    <source>
        <dbReference type="PROSITE" id="PS50086"/>
    </source>
</evidence>
<dbReference type="InterPro" id="IPR050302">
    <property type="entry name" value="Rab_GAP_TBC_domain"/>
</dbReference>
<dbReference type="PANTHER" id="PTHR47219:SF20">
    <property type="entry name" value="TBC1 DOMAIN FAMILY MEMBER 2B"/>
    <property type="match status" value="1"/>
</dbReference>
<proteinExistence type="predicted"/>
<dbReference type="GO" id="GO:0005096">
    <property type="term" value="F:GTPase activator activity"/>
    <property type="evidence" value="ECO:0007669"/>
    <property type="project" value="TreeGrafter"/>
</dbReference>
<dbReference type="Gene3D" id="1.10.8.270">
    <property type="entry name" value="putative rabgap domain of human tbc1 domain family member 14 like domains"/>
    <property type="match status" value="1"/>
</dbReference>
<feature type="compositionally biased region" description="Low complexity" evidence="1">
    <location>
        <begin position="754"/>
        <end position="763"/>
    </location>
</feature>
<dbReference type="AlphaFoldDB" id="F4Q0W8"/>
<dbReference type="Proteomes" id="UP000007797">
    <property type="component" value="Unassembled WGS sequence"/>
</dbReference>
<protein>
    <submittedName>
        <fullName evidence="3">RabGAP/TBC domain-containing protein</fullName>
    </submittedName>
</protein>
<dbReference type="SMART" id="SM00164">
    <property type="entry name" value="TBC"/>
    <property type="match status" value="1"/>
</dbReference>
<dbReference type="Pfam" id="PF02893">
    <property type="entry name" value="GRAM"/>
    <property type="match status" value="2"/>
</dbReference>
<dbReference type="PROSITE" id="PS50086">
    <property type="entry name" value="TBC_RABGAP"/>
    <property type="match status" value="1"/>
</dbReference>
<dbReference type="GO" id="GO:0031267">
    <property type="term" value="F:small GTPase binding"/>
    <property type="evidence" value="ECO:0007669"/>
    <property type="project" value="TreeGrafter"/>
</dbReference>
<dbReference type="OrthoDB" id="294251at2759"/>
<dbReference type="InterPro" id="IPR000195">
    <property type="entry name" value="Rab-GAP-TBC_dom"/>
</dbReference>
<gene>
    <name evidence="3" type="ORF">DFA_03963</name>
</gene>
<dbReference type="SMART" id="SM00568">
    <property type="entry name" value="GRAM"/>
    <property type="match status" value="2"/>
</dbReference>
<dbReference type="PANTHER" id="PTHR47219">
    <property type="entry name" value="RAB GTPASE-ACTIVATING PROTEIN 1-LIKE"/>
    <property type="match status" value="1"/>
</dbReference>
<reference evidence="4" key="1">
    <citation type="journal article" date="2011" name="Genome Res.">
        <title>Phylogeny-wide analysis of social amoeba genomes highlights ancient origins for complex intercellular communication.</title>
        <authorList>
            <person name="Heidel A.J."/>
            <person name="Lawal H.M."/>
            <person name="Felder M."/>
            <person name="Schilde C."/>
            <person name="Helps N.R."/>
            <person name="Tunggal B."/>
            <person name="Rivero F."/>
            <person name="John U."/>
            <person name="Schleicher M."/>
            <person name="Eichinger L."/>
            <person name="Platzer M."/>
            <person name="Noegel A.A."/>
            <person name="Schaap P."/>
            <person name="Gloeckner G."/>
        </authorList>
    </citation>
    <scope>NUCLEOTIDE SEQUENCE [LARGE SCALE GENOMIC DNA]</scope>
    <source>
        <strain evidence="4">SH3</strain>
    </source>
</reference>
<dbReference type="InterPro" id="IPR011993">
    <property type="entry name" value="PH-like_dom_sf"/>
</dbReference>
<dbReference type="Gene3D" id="1.10.10.750">
    <property type="entry name" value="Ypt/Rab-GAP domain of gyp1p, domain 1"/>
    <property type="match status" value="1"/>
</dbReference>
<accession>F4Q0W8</accession>
<keyword evidence="4" id="KW-1185">Reference proteome</keyword>
<dbReference type="Pfam" id="PF00566">
    <property type="entry name" value="RabGAP-TBC"/>
    <property type="match status" value="1"/>
</dbReference>
<dbReference type="EMBL" id="GL883018">
    <property type="protein sequence ID" value="EGG18469.1"/>
    <property type="molecule type" value="Genomic_DNA"/>
</dbReference>
<dbReference type="Gene3D" id="2.30.29.30">
    <property type="entry name" value="Pleckstrin-homology domain (PH domain)/Phosphotyrosine-binding domain (PTB)"/>
    <property type="match status" value="2"/>
</dbReference>
<dbReference type="FunFam" id="1.10.8.270:FF:000002">
    <property type="entry name" value="TBC1 domain family member 9B"/>
    <property type="match status" value="1"/>
</dbReference>
<name>F4Q0W8_CACFS</name>
<feature type="region of interest" description="Disordered" evidence="1">
    <location>
        <begin position="749"/>
        <end position="771"/>
    </location>
</feature>
<dbReference type="GeneID" id="14870523"/>